<evidence type="ECO:0008006" key="2">
    <source>
        <dbReference type="Google" id="ProtNLM"/>
    </source>
</evidence>
<dbReference type="EMBL" id="LAZR01011911">
    <property type="protein sequence ID" value="KKM54117.1"/>
    <property type="molecule type" value="Genomic_DNA"/>
</dbReference>
<comment type="caution">
    <text evidence="1">The sequence shown here is derived from an EMBL/GenBank/DDBJ whole genome shotgun (WGS) entry which is preliminary data.</text>
</comment>
<sequence length="209" mass="24624">MSKIPIEKLWNSSNEYDWKKALESYRSQIKPEHLIIEEDIIRNNTISIEKMTPKEWFDFLLNKYFKWKYTQANRYATTTKYLKKYKEEIKLDELQSIKVQFLSVEKANIKESLKLLSQIKGLGIAGASGLLALLYPKIYGTVDQFVINGLVKTKEFPELKLIEPENITLNQGVHLIKIYQQKAEELNKKFKTNFWTPRKIDMILWGSRG</sequence>
<evidence type="ECO:0000313" key="1">
    <source>
        <dbReference type="EMBL" id="KKM54117.1"/>
    </source>
</evidence>
<protein>
    <recommendedName>
        <fullName evidence="2">HhH-GPD domain-containing protein</fullName>
    </recommendedName>
</protein>
<name>A0A0F9IPQ1_9ZZZZ</name>
<gene>
    <name evidence="1" type="ORF">LCGC14_1553760</name>
</gene>
<dbReference type="AlphaFoldDB" id="A0A0F9IPQ1"/>
<proteinExistence type="predicted"/>
<organism evidence="1">
    <name type="scientific">marine sediment metagenome</name>
    <dbReference type="NCBI Taxonomy" id="412755"/>
    <lineage>
        <taxon>unclassified sequences</taxon>
        <taxon>metagenomes</taxon>
        <taxon>ecological metagenomes</taxon>
    </lineage>
</organism>
<reference evidence="1" key="1">
    <citation type="journal article" date="2015" name="Nature">
        <title>Complex archaea that bridge the gap between prokaryotes and eukaryotes.</title>
        <authorList>
            <person name="Spang A."/>
            <person name="Saw J.H."/>
            <person name="Jorgensen S.L."/>
            <person name="Zaremba-Niedzwiedzka K."/>
            <person name="Martijn J."/>
            <person name="Lind A.E."/>
            <person name="van Eijk R."/>
            <person name="Schleper C."/>
            <person name="Guy L."/>
            <person name="Ettema T.J."/>
        </authorList>
    </citation>
    <scope>NUCLEOTIDE SEQUENCE</scope>
</reference>
<accession>A0A0F9IPQ1</accession>